<accession>A0AAV3PS53</accession>
<protein>
    <submittedName>
        <fullName evidence="4">Ubiquitin-protein ligase</fullName>
    </submittedName>
</protein>
<dbReference type="SUPFAM" id="SSF54495">
    <property type="entry name" value="UBC-like"/>
    <property type="match status" value="1"/>
</dbReference>
<organism evidence="4 5">
    <name type="scientific">Lithospermum erythrorhizon</name>
    <name type="common">Purple gromwell</name>
    <name type="synonym">Lithospermum officinale var. erythrorhizon</name>
    <dbReference type="NCBI Taxonomy" id="34254"/>
    <lineage>
        <taxon>Eukaryota</taxon>
        <taxon>Viridiplantae</taxon>
        <taxon>Streptophyta</taxon>
        <taxon>Embryophyta</taxon>
        <taxon>Tracheophyta</taxon>
        <taxon>Spermatophyta</taxon>
        <taxon>Magnoliopsida</taxon>
        <taxon>eudicotyledons</taxon>
        <taxon>Gunneridae</taxon>
        <taxon>Pentapetalae</taxon>
        <taxon>asterids</taxon>
        <taxon>lamiids</taxon>
        <taxon>Boraginales</taxon>
        <taxon>Boraginaceae</taxon>
        <taxon>Boraginoideae</taxon>
        <taxon>Lithospermeae</taxon>
        <taxon>Lithospermum</taxon>
    </lineage>
</organism>
<dbReference type="PROSITE" id="PS50127">
    <property type="entry name" value="UBC_2"/>
    <property type="match status" value="1"/>
</dbReference>
<evidence type="ECO:0000256" key="1">
    <source>
        <dbReference type="ARBA" id="ARBA00022679"/>
    </source>
</evidence>
<dbReference type="EMBL" id="BAABME010033520">
    <property type="protein sequence ID" value="GAA0153155.1"/>
    <property type="molecule type" value="Genomic_DNA"/>
</dbReference>
<evidence type="ECO:0000313" key="5">
    <source>
        <dbReference type="Proteomes" id="UP001454036"/>
    </source>
</evidence>
<evidence type="ECO:0000256" key="2">
    <source>
        <dbReference type="ARBA" id="ARBA00022786"/>
    </source>
</evidence>
<dbReference type="PANTHER" id="PTHR46116:SF13">
    <property type="entry name" value="UBIQUITIN-CONJUGATING ENZYME E2 24-RELATED"/>
    <property type="match status" value="1"/>
</dbReference>
<dbReference type="Gene3D" id="3.10.110.10">
    <property type="entry name" value="Ubiquitin Conjugating Enzyme"/>
    <property type="match status" value="1"/>
</dbReference>
<name>A0AAV3PS53_LITER</name>
<feature type="domain" description="UBC core" evidence="3">
    <location>
        <begin position="70"/>
        <end position="240"/>
    </location>
</feature>
<dbReference type="Pfam" id="PF00179">
    <property type="entry name" value="UQ_con"/>
    <property type="match status" value="1"/>
</dbReference>
<dbReference type="PANTHER" id="PTHR46116">
    <property type="entry name" value="(E3-INDEPENDENT) E2 UBIQUITIN-CONJUGATING ENZYME"/>
    <property type="match status" value="1"/>
</dbReference>
<sequence length="300" mass="35637">MEESIFQENDQNNKLGEIEEIIDDVEKRFKEFKKFYILSNTPRDDHRFHLKIFSSYHASSLCRSSEKYHELCRKIRKELALLEENLPDSIFVRAYYRDIDFLRAVIINPPDAPFYPNGLFFFDILFPSNYPSDPPKIQYRDDDSLKMISNNNLDVIGKWNKDSSILDVLLETKERIFNAKPYSNDGLLSHIFPESKSKLEVVKHTKKAMFLNHKGMMYSLRYPPSDFEDYVKGYYRTRAHVILLSYKNLLDEVGADNELVLLFKELIKVFERNGTYCEHHLVHVHEFKKELTFFLFSLLF</sequence>
<keyword evidence="5" id="KW-1185">Reference proteome</keyword>
<dbReference type="AlphaFoldDB" id="A0AAV3PS53"/>
<keyword evidence="1" id="KW-0808">Transferase</keyword>
<dbReference type="InterPro" id="IPR016135">
    <property type="entry name" value="UBQ-conjugating_enzyme/RWD"/>
</dbReference>
<dbReference type="SMART" id="SM00212">
    <property type="entry name" value="UBCc"/>
    <property type="match status" value="1"/>
</dbReference>
<gene>
    <name evidence="4" type="ORF">LIER_43209</name>
</gene>
<dbReference type="GO" id="GO:0061631">
    <property type="term" value="F:ubiquitin conjugating enzyme activity"/>
    <property type="evidence" value="ECO:0007669"/>
    <property type="project" value="TreeGrafter"/>
</dbReference>
<comment type="caution">
    <text evidence="4">The sequence shown here is derived from an EMBL/GenBank/DDBJ whole genome shotgun (WGS) entry which is preliminary data.</text>
</comment>
<keyword evidence="4" id="KW-0436">Ligase</keyword>
<reference evidence="4 5" key="1">
    <citation type="submission" date="2024-01" db="EMBL/GenBank/DDBJ databases">
        <title>The complete chloroplast genome sequence of Lithospermum erythrorhizon: insights into the phylogenetic relationship among Boraginaceae species and the maternal lineages of purple gromwells.</title>
        <authorList>
            <person name="Okada T."/>
            <person name="Watanabe K."/>
        </authorList>
    </citation>
    <scope>NUCLEOTIDE SEQUENCE [LARGE SCALE GENOMIC DNA]</scope>
</reference>
<evidence type="ECO:0000259" key="3">
    <source>
        <dbReference type="PROSITE" id="PS50127"/>
    </source>
</evidence>
<dbReference type="Proteomes" id="UP001454036">
    <property type="component" value="Unassembled WGS sequence"/>
</dbReference>
<dbReference type="GO" id="GO:0016874">
    <property type="term" value="F:ligase activity"/>
    <property type="evidence" value="ECO:0007669"/>
    <property type="project" value="UniProtKB-KW"/>
</dbReference>
<dbReference type="InterPro" id="IPR000608">
    <property type="entry name" value="UBC"/>
</dbReference>
<evidence type="ECO:0000313" key="4">
    <source>
        <dbReference type="EMBL" id="GAA0153155.1"/>
    </source>
</evidence>
<proteinExistence type="predicted"/>
<keyword evidence="2" id="KW-0833">Ubl conjugation pathway</keyword>